<dbReference type="HOGENOM" id="CLU_1200265_0_0_1"/>
<proteinExistence type="predicted"/>
<sequence>MRRYRAVLSCERVCASVSGPLSLSIRVRIMAHRSCHLLRLCLLLRAPDASSTACSLAVTLSSRTPAVLRWLPHACRVEPPALSNVLSRFRSFPTSVLRLDLRCQWSCIPWTRVYPGRVYPGRACIPWTTRVHTLRWSRVCTLDADDHCRRCAFPTCSRVAFPSHSRVAALCLLVLSTAGRVLVLSTAGRVLPPSPRVTLPPPSPSVRTGRPFSMQNDDITDGMCRPDLVVL</sequence>
<organism evidence="1 2">
    <name type="scientific">Plicaturopsis crispa FD-325 SS-3</name>
    <dbReference type="NCBI Taxonomy" id="944288"/>
    <lineage>
        <taxon>Eukaryota</taxon>
        <taxon>Fungi</taxon>
        <taxon>Dikarya</taxon>
        <taxon>Basidiomycota</taxon>
        <taxon>Agaricomycotina</taxon>
        <taxon>Agaricomycetes</taxon>
        <taxon>Agaricomycetidae</taxon>
        <taxon>Amylocorticiales</taxon>
        <taxon>Amylocorticiaceae</taxon>
        <taxon>Plicatura</taxon>
        <taxon>Plicaturopsis crispa</taxon>
    </lineage>
</organism>
<evidence type="ECO:0000313" key="2">
    <source>
        <dbReference type="Proteomes" id="UP000053263"/>
    </source>
</evidence>
<accession>A0A0C9SYH6</accession>
<protein>
    <submittedName>
        <fullName evidence="1">Unplaced genomic scaffold PLICRscaffold_15, whole genome shotgun sequence</fullName>
    </submittedName>
</protein>
<name>A0A0C9SYH6_PLICR</name>
<dbReference type="Proteomes" id="UP000053263">
    <property type="component" value="Unassembled WGS sequence"/>
</dbReference>
<dbReference type="AlphaFoldDB" id="A0A0C9SYH6"/>
<gene>
    <name evidence="1" type="ORF">PLICRDRAFT_330286</name>
</gene>
<dbReference type="EMBL" id="KN832568">
    <property type="protein sequence ID" value="KII85065.1"/>
    <property type="molecule type" value="Genomic_DNA"/>
</dbReference>
<evidence type="ECO:0000313" key="1">
    <source>
        <dbReference type="EMBL" id="KII85065.1"/>
    </source>
</evidence>
<reference evidence="1 2" key="1">
    <citation type="submission" date="2014-06" db="EMBL/GenBank/DDBJ databases">
        <title>Evolutionary Origins and Diversification of the Mycorrhizal Mutualists.</title>
        <authorList>
            <consortium name="DOE Joint Genome Institute"/>
            <consortium name="Mycorrhizal Genomics Consortium"/>
            <person name="Kohler A."/>
            <person name="Kuo A."/>
            <person name="Nagy L.G."/>
            <person name="Floudas D."/>
            <person name="Copeland A."/>
            <person name="Barry K.W."/>
            <person name="Cichocki N."/>
            <person name="Veneault-Fourrey C."/>
            <person name="LaButti K."/>
            <person name="Lindquist E.A."/>
            <person name="Lipzen A."/>
            <person name="Lundell T."/>
            <person name="Morin E."/>
            <person name="Murat C."/>
            <person name="Riley R."/>
            <person name="Ohm R."/>
            <person name="Sun H."/>
            <person name="Tunlid A."/>
            <person name="Henrissat B."/>
            <person name="Grigoriev I.V."/>
            <person name="Hibbett D.S."/>
            <person name="Martin F."/>
        </authorList>
    </citation>
    <scope>NUCLEOTIDE SEQUENCE [LARGE SCALE GENOMIC DNA]</scope>
    <source>
        <strain evidence="1 2">FD-325 SS-3</strain>
    </source>
</reference>
<keyword evidence="2" id="KW-1185">Reference proteome</keyword>